<dbReference type="PANTHER" id="PTHR47197">
    <property type="entry name" value="PROTEIN NIRF"/>
    <property type="match status" value="1"/>
</dbReference>
<evidence type="ECO:0000313" key="1">
    <source>
        <dbReference type="EMBL" id="GAJ11326.1"/>
    </source>
</evidence>
<feature type="non-terminal residue" evidence="1">
    <location>
        <position position="1"/>
    </location>
</feature>
<comment type="caution">
    <text evidence="1">The sequence shown here is derived from an EMBL/GenBank/DDBJ whole genome shotgun (WGS) entry which is preliminary data.</text>
</comment>
<name>X1VCC2_9ZZZZ</name>
<dbReference type="EMBL" id="BARW01029606">
    <property type="protein sequence ID" value="GAJ11326.1"/>
    <property type="molecule type" value="Genomic_DNA"/>
</dbReference>
<dbReference type="InterPro" id="IPR015943">
    <property type="entry name" value="WD40/YVTN_repeat-like_dom_sf"/>
</dbReference>
<gene>
    <name evidence="1" type="ORF">S12H4_47537</name>
</gene>
<accession>X1VCC2</accession>
<reference evidence="1" key="1">
    <citation type="journal article" date="2014" name="Front. Microbiol.">
        <title>High frequency of phylogenetically diverse reductive dehalogenase-homologous genes in deep subseafloor sedimentary metagenomes.</title>
        <authorList>
            <person name="Kawai M."/>
            <person name="Futagami T."/>
            <person name="Toyoda A."/>
            <person name="Takaki Y."/>
            <person name="Nishi S."/>
            <person name="Hori S."/>
            <person name="Arai W."/>
            <person name="Tsubouchi T."/>
            <person name="Morono Y."/>
            <person name="Uchiyama I."/>
            <person name="Ito T."/>
            <person name="Fujiyama A."/>
            <person name="Inagaki F."/>
            <person name="Takami H."/>
        </authorList>
    </citation>
    <scope>NUCLEOTIDE SEQUENCE</scope>
    <source>
        <strain evidence="1">Expedition CK06-06</strain>
    </source>
</reference>
<dbReference type="PANTHER" id="PTHR47197:SF3">
    <property type="entry name" value="DIHYDRO-HEME D1 DEHYDROGENASE"/>
    <property type="match status" value="1"/>
</dbReference>
<dbReference type="Gene3D" id="2.130.10.10">
    <property type="entry name" value="YVTN repeat-like/Quinoprotein amine dehydrogenase"/>
    <property type="match status" value="1"/>
</dbReference>
<dbReference type="InterPro" id="IPR051200">
    <property type="entry name" value="Host-pathogen_enzymatic-act"/>
</dbReference>
<dbReference type="Pfam" id="PF10282">
    <property type="entry name" value="Lactonase"/>
    <property type="match status" value="1"/>
</dbReference>
<dbReference type="InterPro" id="IPR019405">
    <property type="entry name" value="Lactonase_7-beta_prop"/>
</dbReference>
<sequence length="251" mass="27820">AWDVSTADYDTKFKDVSDQDTNPYGVSFKPDGTKMYMVGYTNDTVYQYSLSPAWDVSTADYDTKFKDVGDQETNPRGVFFKPDGTKMYIMGGATATVYQYSLSTAWDVSTADYDTKLKDVGGQDTNTYGVFFKPDGTKMYIMGNTNDTVYQYSLSTAWDVSTADYDTKLKYVGTQDLTPTDVFFKPDGTKMYIVGNYYDTVHQYSLPVVAATVTTVAADNIGQTKANPKGNVTNTGGENPTRYIDYDIDSG</sequence>
<dbReference type="AlphaFoldDB" id="X1VCC2"/>
<dbReference type="SUPFAM" id="SSF75011">
    <property type="entry name" value="3-carboxy-cis,cis-mucoante lactonizing enzyme"/>
    <property type="match status" value="1"/>
</dbReference>
<organism evidence="1">
    <name type="scientific">marine sediment metagenome</name>
    <dbReference type="NCBI Taxonomy" id="412755"/>
    <lineage>
        <taxon>unclassified sequences</taxon>
        <taxon>metagenomes</taxon>
        <taxon>ecological metagenomes</taxon>
    </lineage>
</organism>
<proteinExistence type="predicted"/>
<protein>
    <submittedName>
        <fullName evidence="1">Uncharacterized protein</fullName>
    </submittedName>
</protein>
<feature type="non-terminal residue" evidence="1">
    <location>
        <position position="251"/>
    </location>
</feature>